<dbReference type="Proteomes" id="UP001211044">
    <property type="component" value="Chromosome"/>
</dbReference>
<organism evidence="2 3">
    <name type="scientific">Winkia neuii subsp. anitrata</name>
    <dbReference type="NCBI Taxonomy" id="29318"/>
    <lineage>
        <taxon>Bacteria</taxon>
        <taxon>Bacillati</taxon>
        <taxon>Actinomycetota</taxon>
        <taxon>Actinomycetes</taxon>
        <taxon>Actinomycetales</taxon>
        <taxon>Actinomycetaceae</taxon>
        <taxon>Winkia</taxon>
    </lineage>
</organism>
<proteinExistence type="predicted"/>
<dbReference type="PANTHER" id="PTHR34474">
    <property type="entry name" value="SIGNAL TRANSDUCTION PROTEIN TRAP"/>
    <property type="match status" value="1"/>
</dbReference>
<dbReference type="KEGG" id="wne:PIG85_09925"/>
<evidence type="ECO:0000259" key="1">
    <source>
        <dbReference type="PROSITE" id="PS51725"/>
    </source>
</evidence>
<gene>
    <name evidence="2" type="ORF">PIG85_09925</name>
</gene>
<keyword evidence="2" id="KW-0560">Oxidoreductase</keyword>
<dbReference type="InterPro" id="IPR007138">
    <property type="entry name" value="ABM_dom"/>
</dbReference>
<dbReference type="InterPro" id="IPR050404">
    <property type="entry name" value="Heme-degrading_MO"/>
</dbReference>
<sequence>MSIVVTNEISIHPEDAQAVAARFKANGSRMGDLEGFEGFDLLQPTDPADDRWLVVTRWANEKSYEAWIHSHHFSASHGHKADEEGGPARKVAKTPVVRHYQVAHCQEGN</sequence>
<feature type="domain" description="ABM" evidence="1">
    <location>
        <begin position="3"/>
        <end position="92"/>
    </location>
</feature>
<dbReference type="InterPro" id="IPR011008">
    <property type="entry name" value="Dimeric_a/b-barrel"/>
</dbReference>
<keyword evidence="2" id="KW-0503">Monooxygenase</keyword>
<reference evidence="2" key="1">
    <citation type="submission" date="2023-01" db="EMBL/GenBank/DDBJ databases">
        <title>Comparative Genomic Analysis of the Clinically-Derived Winkia Strain NY0527 Provides Evidence into the Taxonomic Reassignment of Winkia neuii and Characterizes Their Virulence Traits.</title>
        <authorList>
            <person name="Cai X."/>
            <person name="Peng Y."/>
            <person name="Li M."/>
            <person name="Qiu Y."/>
            <person name="Wang Y."/>
            <person name="Xu L."/>
            <person name="Hou Q."/>
        </authorList>
    </citation>
    <scope>NUCLEOTIDE SEQUENCE</scope>
    <source>
        <strain evidence="2">NY0527</strain>
    </source>
</reference>
<evidence type="ECO:0000313" key="3">
    <source>
        <dbReference type="Proteomes" id="UP001211044"/>
    </source>
</evidence>
<name>A0AB38XNK7_9ACTO</name>
<accession>A0AB38XNK7</accession>
<dbReference type="RefSeq" id="WP_048708112.1">
    <property type="nucleotide sequence ID" value="NZ_CP116394.1"/>
</dbReference>
<dbReference type="SUPFAM" id="SSF54909">
    <property type="entry name" value="Dimeric alpha+beta barrel"/>
    <property type="match status" value="1"/>
</dbReference>
<dbReference type="GO" id="GO:0004497">
    <property type="term" value="F:monooxygenase activity"/>
    <property type="evidence" value="ECO:0007669"/>
    <property type="project" value="UniProtKB-KW"/>
</dbReference>
<dbReference type="Gene3D" id="3.30.70.100">
    <property type="match status" value="1"/>
</dbReference>
<evidence type="ECO:0000313" key="2">
    <source>
        <dbReference type="EMBL" id="WCE45945.1"/>
    </source>
</evidence>
<protein>
    <submittedName>
        <fullName evidence="2">Antibiotic biosynthesis monooxygenase</fullName>
    </submittedName>
</protein>
<dbReference type="PANTHER" id="PTHR34474:SF2">
    <property type="entry name" value="SIGNAL TRANSDUCTION PROTEIN TRAP"/>
    <property type="match status" value="1"/>
</dbReference>
<dbReference type="Pfam" id="PF03992">
    <property type="entry name" value="ABM"/>
    <property type="match status" value="1"/>
</dbReference>
<dbReference type="AlphaFoldDB" id="A0AB38XNK7"/>
<dbReference type="PROSITE" id="PS51725">
    <property type="entry name" value="ABM"/>
    <property type="match status" value="1"/>
</dbReference>
<dbReference type="EMBL" id="CP116394">
    <property type="protein sequence ID" value="WCE45945.1"/>
    <property type="molecule type" value="Genomic_DNA"/>
</dbReference>